<keyword evidence="9" id="KW-1185">Reference proteome</keyword>
<reference evidence="9" key="1">
    <citation type="submission" date="2024-06" db="UniProtKB">
        <authorList>
            <consortium name="RefSeq"/>
        </authorList>
    </citation>
    <scope>NUCLEOTIDE SEQUENCE [LARGE SCALE GENOMIC DNA]</scope>
</reference>
<feature type="compositionally biased region" description="Low complexity" evidence="7">
    <location>
        <begin position="381"/>
        <end position="403"/>
    </location>
</feature>
<dbReference type="InterPro" id="IPR031176">
    <property type="entry name" value="ELL/occludin"/>
</dbReference>
<protein>
    <submittedName>
        <fullName evidence="10">RNA polymerase II elongation factor ELL-like</fullName>
    </submittedName>
</protein>
<keyword evidence="5" id="KW-0539">Nucleus</keyword>
<dbReference type="InterPro" id="IPR019464">
    <property type="entry name" value="ELL_N"/>
</dbReference>
<dbReference type="SUPFAM" id="SSF144292">
    <property type="entry name" value="occludin/ELL-like"/>
    <property type="match status" value="1"/>
</dbReference>
<evidence type="ECO:0000256" key="1">
    <source>
        <dbReference type="ARBA" id="ARBA00004123"/>
    </source>
</evidence>
<dbReference type="PANTHER" id="PTHR23288:SF17">
    <property type="entry name" value="RNA POLYMERASE II ELONGATION FACTOR ELL"/>
    <property type="match status" value="1"/>
</dbReference>
<evidence type="ECO:0000256" key="7">
    <source>
        <dbReference type="SAM" id="MobiDB-lite"/>
    </source>
</evidence>
<feature type="region of interest" description="Disordered" evidence="7">
    <location>
        <begin position="379"/>
        <end position="466"/>
    </location>
</feature>
<evidence type="ECO:0000256" key="4">
    <source>
        <dbReference type="ARBA" id="ARBA00023163"/>
    </source>
</evidence>
<evidence type="ECO:0000256" key="2">
    <source>
        <dbReference type="ARBA" id="ARBA00009171"/>
    </source>
</evidence>
<feature type="compositionally biased region" description="Polar residues" evidence="7">
    <location>
        <begin position="247"/>
        <end position="265"/>
    </location>
</feature>
<dbReference type="SUPFAM" id="SSF46785">
    <property type="entry name" value="Winged helix' DNA-binding domain"/>
    <property type="match status" value="1"/>
</dbReference>
<comment type="subcellular location">
    <subcellularLocation>
        <location evidence="1">Nucleus</location>
    </subcellularLocation>
</comment>
<accession>A0A8B8BLZ2</accession>
<dbReference type="Gene3D" id="6.10.140.340">
    <property type="match status" value="1"/>
</dbReference>
<feature type="domain" description="OCEL" evidence="8">
    <location>
        <begin position="469"/>
        <end position="578"/>
    </location>
</feature>
<gene>
    <name evidence="10" type="primary">LOC111111579</name>
</gene>
<dbReference type="InterPro" id="IPR036390">
    <property type="entry name" value="WH_DNA-bd_sf"/>
</dbReference>
<dbReference type="Pfam" id="PF07303">
    <property type="entry name" value="Occludin_ELL"/>
    <property type="match status" value="1"/>
</dbReference>
<feature type="region of interest" description="Disordered" evidence="7">
    <location>
        <begin position="142"/>
        <end position="178"/>
    </location>
</feature>
<evidence type="ECO:0000259" key="8">
    <source>
        <dbReference type="PROSITE" id="PS51980"/>
    </source>
</evidence>
<reference evidence="10" key="2">
    <citation type="submission" date="2025-08" db="UniProtKB">
        <authorList>
            <consortium name="RefSeq"/>
        </authorList>
    </citation>
    <scope>IDENTIFICATION</scope>
    <source>
        <tissue evidence="10">Whole sample</tissue>
    </source>
</reference>
<sequence>MATLVEGEKYGLSSTSANYEQKSVVHVKLTDSALKAIEDVLKCKDKSKRPSISFNGNQGVINIPVRDSDTSKTFQFTVSRLGDANGLDCVQQTDSKNGNQLINLGTMSTKLAVHATSDVFRQTKETMKTAQEEWTKVRTQEIKPSGRNISRKIKRVKRESELKNPIPPTRQERERELDLKSRIQEAKRDVDIRQMMHQQQQHSNHHHHQQQQQQQQQQPSANNSRVPPSNQSSAIKTHKSTAVVPPFTNNSASSRKVSPSQSPHEVSSTTGGGVPSPSYSSSQPVKTAKSAVMSVPIRERIVHLLAIRSYKKPELCLRLMKDGLSDADRKEFSTFILEDIAVLNQKDARYTLSKHAFSEVKQDWPFYSEQEKEIVRKKLQSLSPASSPATTRPSPKASPTSSTQKRPNEQPEIGQPSKKQRISHYSKENRPALAETAENRDSGVNNDRTYKKENIDDSADEASSTSETPDYFLKYIAISSGPQRAKYKQDFNAEYQEYRDLHDNVEKVTKKFSELETLMRQAQPGTEEYENLKNRIRQEYKYQKDDLKYMDQKKRFEYLHKKLGHIKRLILDYDTSHPTVS</sequence>
<dbReference type="OrthoDB" id="6284217at2759"/>
<evidence type="ECO:0000256" key="3">
    <source>
        <dbReference type="ARBA" id="ARBA00023015"/>
    </source>
</evidence>
<dbReference type="KEGG" id="cvn:111111579"/>
<dbReference type="GO" id="GO:0008023">
    <property type="term" value="C:transcription elongation factor complex"/>
    <property type="evidence" value="ECO:0007669"/>
    <property type="project" value="InterPro"/>
</dbReference>
<evidence type="ECO:0000256" key="6">
    <source>
        <dbReference type="PROSITE-ProRule" id="PRU01324"/>
    </source>
</evidence>
<dbReference type="PROSITE" id="PS51980">
    <property type="entry name" value="OCEL"/>
    <property type="match status" value="1"/>
</dbReference>
<feature type="compositionally biased region" description="Low complexity" evidence="7">
    <location>
        <begin position="275"/>
        <end position="287"/>
    </location>
</feature>
<dbReference type="GO" id="GO:0000987">
    <property type="term" value="F:cis-regulatory region sequence-specific DNA binding"/>
    <property type="evidence" value="ECO:0007669"/>
    <property type="project" value="TreeGrafter"/>
</dbReference>
<dbReference type="GO" id="GO:0006368">
    <property type="term" value="P:transcription elongation by RNA polymerase II"/>
    <property type="evidence" value="ECO:0007669"/>
    <property type="project" value="InterPro"/>
</dbReference>
<dbReference type="RefSeq" id="XP_022304347.1">
    <property type="nucleotide sequence ID" value="XM_022448639.1"/>
</dbReference>
<dbReference type="InterPro" id="IPR010844">
    <property type="entry name" value="Occludin_ELL"/>
</dbReference>
<proteinExistence type="inferred from homology"/>
<evidence type="ECO:0000313" key="10">
    <source>
        <dbReference type="RefSeq" id="XP_022304347.1"/>
    </source>
</evidence>
<evidence type="ECO:0000313" key="9">
    <source>
        <dbReference type="Proteomes" id="UP000694844"/>
    </source>
</evidence>
<dbReference type="InterPro" id="IPR042065">
    <property type="entry name" value="E3_ELL-like"/>
</dbReference>
<dbReference type="AlphaFoldDB" id="A0A8B8BLZ2"/>
<dbReference type="Proteomes" id="UP000694844">
    <property type="component" value="Chromosome 1"/>
</dbReference>
<name>A0A8B8BLZ2_CRAVI</name>
<feature type="compositionally biased region" description="Polar residues" evidence="7">
    <location>
        <begin position="219"/>
        <end position="235"/>
    </location>
</feature>
<organism evidence="9 10">
    <name type="scientific">Crassostrea virginica</name>
    <name type="common">Eastern oyster</name>
    <dbReference type="NCBI Taxonomy" id="6565"/>
    <lineage>
        <taxon>Eukaryota</taxon>
        <taxon>Metazoa</taxon>
        <taxon>Spiralia</taxon>
        <taxon>Lophotrochozoa</taxon>
        <taxon>Mollusca</taxon>
        <taxon>Bivalvia</taxon>
        <taxon>Autobranchia</taxon>
        <taxon>Pteriomorphia</taxon>
        <taxon>Ostreida</taxon>
        <taxon>Ostreoidea</taxon>
        <taxon>Ostreidae</taxon>
        <taxon>Crassostrea</taxon>
    </lineage>
</organism>
<feature type="region of interest" description="Disordered" evidence="7">
    <location>
        <begin position="195"/>
        <end position="291"/>
    </location>
</feature>
<dbReference type="Gene3D" id="1.10.10.2670">
    <property type="entry name" value="E3 ubiquitin-protein ligase"/>
    <property type="match status" value="1"/>
</dbReference>
<dbReference type="GO" id="GO:0042795">
    <property type="term" value="P:snRNA transcription by RNA polymerase II"/>
    <property type="evidence" value="ECO:0007669"/>
    <property type="project" value="TreeGrafter"/>
</dbReference>
<evidence type="ECO:0000256" key="5">
    <source>
        <dbReference type="ARBA" id="ARBA00023242"/>
    </source>
</evidence>
<comment type="similarity">
    <text evidence="2 6">Belongs to the ELL/occludin family.</text>
</comment>
<dbReference type="PANTHER" id="PTHR23288">
    <property type="entry name" value="OCCLUDIN AND RNA POLYMERASE II ELONGATION FACTOR ELL"/>
    <property type="match status" value="1"/>
</dbReference>
<dbReference type="Pfam" id="PF10390">
    <property type="entry name" value="ELL"/>
    <property type="match status" value="1"/>
</dbReference>
<dbReference type="GO" id="GO:0032968">
    <property type="term" value="P:positive regulation of transcription elongation by RNA polymerase II"/>
    <property type="evidence" value="ECO:0007669"/>
    <property type="project" value="TreeGrafter"/>
</dbReference>
<dbReference type="GeneID" id="111111579"/>
<keyword evidence="4" id="KW-0804">Transcription</keyword>
<keyword evidence="3" id="KW-0805">Transcription regulation</keyword>